<dbReference type="PANTHER" id="PTHR23504">
    <property type="entry name" value="MAJOR FACILITATOR SUPERFAMILY DOMAIN-CONTAINING PROTEIN 10"/>
    <property type="match status" value="1"/>
</dbReference>
<dbReference type="Pfam" id="PF07690">
    <property type="entry name" value="MFS_1"/>
    <property type="match status" value="1"/>
</dbReference>
<keyword evidence="4 6" id="KW-1133">Transmembrane helix</keyword>
<reference evidence="7 8" key="1">
    <citation type="journal article" date="2019" name="Plant Biotechnol. J.">
        <title>The red bayberry genome and genetic basis of sex determination.</title>
        <authorList>
            <person name="Jia H.M."/>
            <person name="Jia H.J."/>
            <person name="Cai Q.L."/>
            <person name="Wang Y."/>
            <person name="Zhao H.B."/>
            <person name="Yang W.F."/>
            <person name="Wang G.Y."/>
            <person name="Li Y.H."/>
            <person name="Zhan D.L."/>
            <person name="Shen Y.T."/>
            <person name="Niu Q.F."/>
            <person name="Chang L."/>
            <person name="Qiu J."/>
            <person name="Zhao L."/>
            <person name="Xie H.B."/>
            <person name="Fu W.Y."/>
            <person name="Jin J."/>
            <person name="Li X.W."/>
            <person name="Jiao Y."/>
            <person name="Zhou C.C."/>
            <person name="Tu T."/>
            <person name="Chai C.Y."/>
            <person name="Gao J.L."/>
            <person name="Fan L.J."/>
            <person name="van de Weg E."/>
            <person name="Wang J.Y."/>
            <person name="Gao Z.S."/>
        </authorList>
    </citation>
    <scope>NUCLEOTIDE SEQUENCE [LARGE SCALE GENOMIC DNA]</scope>
    <source>
        <tissue evidence="7">Leaves</tissue>
    </source>
</reference>
<evidence type="ECO:0008006" key="9">
    <source>
        <dbReference type="Google" id="ProtNLM"/>
    </source>
</evidence>
<sequence length="227" mass="24368">MVVLIPLMGANLQERTSALKLLVFLTSQADNIPDGQRASAFGILSGVFSAAFVCGTLVARFLSTASTFQVAAIMSILAVAYTRVFLKESRPNADGIRQPILKGAPDATEYDGDIKKTPQVFKRIPSLGDLIYLMKSSVTFSQAAVVTFFNSLPEGGMMGSLLAISQLFFMPMLAPAIGEEKLLCIGLLMGCINVCALSALLFIFSMQPFECAPTVGLFIKHLELTLT</sequence>
<comment type="caution">
    <text evidence="7">The sequence shown here is derived from an EMBL/GenBank/DDBJ whole genome shotgun (WGS) entry which is preliminary data.</text>
</comment>
<dbReference type="GO" id="GO:0022857">
    <property type="term" value="F:transmembrane transporter activity"/>
    <property type="evidence" value="ECO:0007669"/>
    <property type="project" value="InterPro"/>
</dbReference>
<dbReference type="EMBL" id="RXIC02000022">
    <property type="protein sequence ID" value="KAB1215309.1"/>
    <property type="molecule type" value="Genomic_DNA"/>
</dbReference>
<feature type="transmembrane region" description="Helical" evidence="6">
    <location>
        <begin position="155"/>
        <end position="175"/>
    </location>
</feature>
<evidence type="ECO:0000313" key="7">
    <source>
        <dbReference type="EMBL" id="KAB1215309.1"/>
    </source>
</evidence>
<dbReference type="InterPro" id="IPR011701">
    <property type="entry name" value="MFS"/>
</dbReference>
<dbReference type="OrthoDB" id="1738456at2759"/>
<organism evidence="7 8">
    <name type="scientific">Morella rubra</name>
    <name type="common">Chinese bayberry</name>
    <dbReference type="NCBI Taxonomy" id="262757"/>
    <lineage>
        <taxon>Eukaryota</taxon>
        <taxon>Viridiplantae</taxon>
        <taxon>Streptophyta</taxon>
        <taxon>Embryophyta</taxon>
        <taxon>Tracheophyta</taxon>
        <taxon>Spermatophyta</taxon>
        <taxon>Magnoliopsida</taxon>
        <taxon>eudicotyledons</taxon>
        <taxon>Gunneridae</taxon>
        <taxon>Pentapetalae</taxon>
        <taxon>rosids</taxon>
        <taxon>fabids</taxon>
        <taxon>Fagales</taxon>
        <taxon>Myricaceae</taxon>
        <taxon>Morella</taxon>
    </lineage>
</organism>
<feature type="transmembrane region" description="Helical" evidence="6">
    <location>
        <begin position="68"/>
        <end position="86"/>
    </location>
</feature>
<gene>
    <name evidence="7" type="ORF">CJ030_MR4G018387</name>
</gene>
<dbReference type="InterPro" id="IPR036259">
    <property type="entry name" value="MFS_trans_sf"/>
</dbReference>
<dbReference type="GO" id="GO:0016020">
    <property type="term" value="C:membrane"/>
    <property type="evidence" value="ECO:0007669"/>
    <property type="project" value="UniProtKB-SubCell"/>
</dbReference>
<evidence type="ECO:0000256" key="1">
    <source>
        <dbReference type="ARBA" id="ARBA00004141"/>
    </source>
</evidence>
<evidence type="ECO:0000256" key="4">
    <source>
        <dbReference type="ARBA" id="ARBA00022989"/>
    </source>
</evidence>
<protein>
    <recommendedName>
        <fullName evidence="9">Major facilitator superfamily (MFS) profile domain-containing protein</fullName>
    </recommendedName>
</protein>
<dbReference type="PANTHER" id="PTHR23504:SF95">
    <property type="entry name" value="MAJOR FACILITATOR SUPERFAMILY PROTEIN"/>
    <property type="match status" value="1"/>
</dbReference>
<comment type="subcellular location">
    <subcellularLocation>
        <location evidence="1">Membrane</location>
        <topology evidence="1">Multi-pass membrane protein</topology>
    </subcellularLocation>
</comment>
<evidence type="ECO:0000256" key="6">
    <source>
        <dbReference type="SAM" id="Phobius"/>
    </source>
</evidence>
<evidence type="ECO:0000313" key="8">
    <source>
        <dbReference type="Proteomes" id="UP000516437"/>
    </source>
</evidence>
<accession>A0A6A1VQU9</accession>
<dbReference type="SUPFAM" id="SSF103473">
    <property type="entry name" value="MFS general substrate transporter"/>
    <property type="match status" value="1"/>
</dbReference>
<keyword evidence="8" id="KW-1185">Reference proteome</keyword>
<keyword evidence="3 6" id="KW-0812">Transmembrane</keyword>
<dbReference type="AlphaFoldDB" id="A0A6A1VQU9"/>
<feature type="transmembrane region" description="Helical" evidence="6">
    <location>
        <begin position="182"/>
        <end position="204"/>
    </location>
</feature>
<keyword evidence="5 6" id="KW-0472">Membrane</keyword>
<dbReference type="Gene3D" id="1.20.1250.20">
    <property type="entry name" value="MFS general substrate transporter like domains"/>
    <property type="match status" value="1"/>
</dbReference>
<evidence type="ECO:0000256" key="2">
    <source>
        <dbReference type="ARBA" id="ARBA00022448"/>
    </source>
</evidence>
<proteinExistence type="predicted"/>
<evidence type="ECO:0000256" key="5">
    <source>
        <dbReference type="ARBA" id="ARBA00023136"/>
    </source>
</evidence>
<name>A0A6A1VQU9_9ROSI</name>
<feature type="transmembrane region" description="Helical" evidence="6">
    <location>
        <begin position="41"/>
        <end position="62"/>
    </location>
</feature>
<dbReference type="Proteomes" id="UP000516437">
    <property type="component" value="Chromosome 4"/>
</dbReference>
<keyword evidence="2" id="KW-0813">Transport</keyword>
<evidence type="ECO:0000256" key="3">
    <source>
        <dbReference type="ARBA" id="ARBA00022692"/>
    </source>
</evidence>